<keyword evidence="8" id="KW-0408">Iron</keyword>
<evidence type="ECO:0000256" key="9">
    <source>
        <dbReference type="ARBA" id="ARBA00023098"/>
    </source>
</evidence>
<feature type="domain" description="PLAT" evidence="14">
    <location>
        <begin position="19"/>
        <end position="149"/>
    </location>
</feature>
<dbReference type="InterPro" id="IPR001024">
    <property type="entry name" value="PLAT/LH2_dom"/>
</dbReference>
<dbReference type="PROSITE" id="PS50095">
    <property type="entry name" value="PLAT"/>
    <property type="match status" value="1"/>
</dbReference>
<dbReference type="UniPathway" id="UPA00382"/>
<keyword evidence="2 12" id="KW-0444">Lipid biosynthesis</keyword>
<evidence type="ECO:0000256" key="7">
    <source>
        <dbReference type="ARBA" id="ARBA00023002"/>
    </source>
</evidence>
<evidence type="ECO:0000313" key="16">
    <source>
        <dbReference type="EMBL" id="CAA7396444.1"/>
    </source>
</evidence>
<keyword evidence="9" id="KW-0443">Lipid metabolism</keyword>
<keyword evidence="5" id="KW-0276">Fatty acid metabolism</keyword>
<evidence type="ECO:0000259" key="15">
    <source>
        <dbReference type="PROSITE" id="PS51393"/>
    </source>
</evidence>
<dbReference type="InterPro" id="IPR020834">
    <property type="entry name" value="LipOase_CS"/>
</dbReference>
<evidence type="ECO:0000256" key="6">
    <source>
        <dbReference type="ARBA" id="ARBA00022964"/>
    </source>
</evidence>
<evidence type="ECO:0000256" key="1">
    <source>
        <dbReference type="ARBA" id="ARBA00009419"/>
    </source>
</evidence>
<dbReference type="PRINTS" id="PR00087">
    <property type="entry name" value="LIPOXYGENASE"/>
</dbReference>
<dbReference type="PANTHER" id="PTHR11771">
    <property type="entry name" value="LIPOXYGENASE"/>
    <property type="match status" value="1"/>
</dbReference>
<name>A0A7I8KH14_SPIIN</name>
<accession>A0A7I8KH14</accession>
<dbReference type="Gene3D" id="3.10.450.60">
    <property type="match status" value="1"/>
</dbReference>
<dbReference type="InterPro" id="IPR036392">
    <property type="entry name" value="PLAT/LH2_dom_sf"/>
</dbReference>
<dbReference type="SUPFAM" id="SSF48484">
    <property type="entry name" value="Lipoxigenase"/>
    <property type="match status" value="1"/>
</dbReference>
<evidence type="ECO:0000313" key="17">
    <source>
        <dbReference type="Proteomes" id="UP000663760"/>
    </source>
</evidence>
<organism evidence="16 17">
    <name type="scientific">Spirodela intermedia</name>
    <name type="common">Intermediate duckweed</name>
    <dbReference type="NCBI Taxonomy" id="51605"/>
    <lineage>
        <taxon>Eukaryota</taxon>
        <taxon>Viridiplantae</taxon>
        <taxon>Streptophyta</taxon>
        <taxon>Embryophyta</taxon>
        <taxon>Tracheophyta</taxon>
        <taxon>Spermatophyta</taxon>
        <taxon>Magnoliopsida</taxon>
        <taxon>Liliopsida</taxon>
        <taxon>Araceae</taxon>
        <taxon>Lemnoideae</taxon>
        <taxon>Spirodela</taxon>
    </lineage>
</organism>
<dbReference type="FunFam" id="1.20.245.10:FF:000002">
    <property type="entry name" value="Lipoxygenase"/>
    <property type="match status" value="1"/>
</dbReference>
<keyword evidence="4 12" id="KW-0925">Oxylipin biosynthesis</keyword>
<evidence type="ECO:0000256" key="3">
    <source>
        <dbReference type="ARBA" id="ARBA00022723"/>
    </source>
</evidence>
<dbReference type="GO" id="GO:0046872">
    <property type="term" value="F:metal ion binding"/>
    <property type="evidence" value="ECO:0007669"/>
    <property type="project" value="UniProtKB-UniRule"/>
</dbReference>
<dbReference type="GO" id="GO:0006633">
    <property type="term" value="P:fatty acid biosynthetic process"/>
    <property type="evidence" value="ECO:0007669"/>
    <property type="project" value="UniProtKB-KW"/>
</dbReference>
<dbReference type="Gene3D" id="4.10.372.10">
    <property type="entry name" value="Lipoxygenase-1, Domain 3"/>
    <property type="match status" value="1"/>
</dbReference>
<dbReference type="InterPro" id="IPR000907">
    <property type="entry name" value="LipOase"/>
</dbReference>
<comment type="function">
    <text evidence="12">Plant lipoxygenase may be involved in a number of diverse aspects of plant physiology including growth and development, pest resistance, and senescence or responses to wounding.</text>
</comment>
<evidence type="ECO:0000256" key="12">
    <source>
        <dbReference type="RuleBase" id="RU003975"/>
    </source>
</evidence>
<dbReference type="InterPro" id="IPR036226">
    <property type="entry name" value="LipOase_C_sf"/>
</dbReference>
<evidence type="ECO:0000259" key="14">
    <source>
        <dbReference type="PROSITE" id="PS50095"/>
    </source>
</evidence>
<evidence type="ECO:0000256" key="11">
    <source>
        <dbReference type="PROSITE-ProRule" id="PRU00152"/>
    </source>
</evidence>
<dbReference type="InterPro" id="IPR013819">
    <property type="entry name" value="LipOase_C"/>
</dbReference>
<dbReference type="Gene3D" id="2.60.60.20">
    <property type="entry name" value="PLAT/LH2 domain"/>
    <property type="match status" value="1"/>
</dbReference>
<dbReference type="GO" id="GO:0016702">
    <property type="term" value="F:oxidoreductase activity, acting on single donors with incorporation of molecular oxygen, incorporation of two atoms of oxygen"/>
    <property type="evidence" value="ECO:0007669"/>
    <property type="project" value="InterPro"/>
</dbReference>
<dbReference type="PROSITE" id="PS00081">
    <property type="entry name" value="LIPOXYGENASE_2"/>
    <property type="match status" value="1"/>
</dbReference>
<dbReference type="InterPro" id="IPR001246">
    <property type="entry name" value="LipOase_plant"/>
</dbReference>
<dbReference type="SUPFAM" id="SSF49723">
    <property type="entry name" value="Lipase/lipooxygenase domain (PLAT/LH2 domain)"/>
    <property type="match status" value="1"/>
</dbReference>
<comment type="caution">
    <text evidence="11">Lacks conserved residue(s) required for the propagation of feature annotation.</text>
</comment>
<dbReference type="GO" id="GO:0031408">
    <property type="term" value="P:oxylipin biosynthetic process"/>
    <property type="evidence" value="ECO:0007669"/>
    <property type="project" value="UniProtKB-UniRule"/>
</dbReference>
<comment type="similarity">
    <text evidence="1 12">Belongs to the lipoxygenase family.</text>
</comment>
<evidence type="ECO:0000256" key="4">
    <source>
        <dbReference type="ARBA" id="ARBA00022767"/>
    </source>
</evidence>
<proteinExistence type="inferred from homology"/>
<sequence>MQPTLCADLRQCLISSAENTAHLPVVEGAVVINRTSGSSKLGKYVILQLCSRTQMEIGTGRGRLTQEARLRRGKEAQHGKTKTVIYKFSVHVEPDFGEPGAVLVMNGSRHKFFLCSVTLTASDSRRIHVDCNSWVYPISKTKGPRLFFSNTSYLPRETPAALQKLRAEELESLRGDGTGERRKWERIYDYDLYNDLGDPDRGPGYARTVLGGSEDHPYPRRGRTGRPPSDADPKTESRPGLLGLDVFLPPDERFSPSKMSEFVLNSIQAVVHFLIPELKSLTSRGHGDFESFDQLTEDLYSDQRRRPFDRKVINRLKHFLPGDLVDEVIRAHKKNAVKFPVPQIMAVNEWAWREDEELGREMISGLNPAVIRRLEVFPPTGRGGSRSSITTSQVEKNLDGLTLQKAMKERRIFILDHHDYLMPYLARINMQGVCIYASRTLLFLQADSTMKPVAIELSLPGEAGGEINRVFLPARDGIEGALWQLAKAHVAVNDSGHHQLISHWLKTHAAVEPFIVATRRQLSTMHPVYKLLEPHFKDTMQINALARSVLLNAGGVLEKTMFPRKLAMEISSAIYRDWRFHEQALPADLLKRGMAIEDPGEPSGVRLLFEDYPYAADGLEIWTAIKRWISNFCSVFYSTDDAMNSDVEIQAWWSEIREVGHGDKRGDGDWRPMNSLPDLVEALTTLIWIASALHAAVNFGQYGYAGLPLNRPTHCRRFIPVERTAEFAEFMADPDKFFLTMLPDRFTTTLGLALIEVLSRHTSDEVYLGQRPSPEWTDHARVRQLFEEFRRDLLAVEGTIRTRNSTTALRNRRGPAEIPYTLLHPDTSNVRGEGGITGRGIPNSVSI</sequence>
<dbReference type="Proteomes" id="UP000663760">
    <property type="component" value="Chromosome 5"/>
</dbReference>
<keyword evidence="3" id="KW-0479">Metal-binding</keyword>
<reference evidence="16" key="1">
    <citation type="submission" date="2020-02" db="EMBL/GenBank/DDBJ databases">
        <authorList>
            <person name="Scholz U."/>
            <person name="Mascher M."/>
            <person name="Fiebig A."/>
        </authorList>
    </citation>
    <scope>NUCLEOTIDE SEQUENCE</scope>
</reference>
<feature type="domain" description="Lipoxygenase" evidence="15">
    <location>
        <begin position="152"/>
        <end position="847"/>
    </location>
</feature>
<dbReference type="AlphaFoldDB" id="A0A7I8KH14"/>
<dbReference type="GO" id="GO:0034440">
    <property type="term" value="P:lipid oxidation"/>
    <property type="evidence" value="ECO:0007669"/>
    <property type="project" value="InterPro"/>
</dbReference>
<protein>
    <recommendedName>
        <fullName evidence="12">Lipoxygenase</fullName>
        <ecNumber evidence="12">1.13.11.-</ecNumber>
    </recommendedName>
</protein>
<evidence type="ECO:0000256" key="13">
    <source>
        <dbReference type="SAM" id="MobiDB-lite"/>
    </source>
</evidence>
<dbReference type="Pfam" id="PF00305">
    <property type="entry name" value="Lipoxygenase"/>
    <property type="match status" value="1"/>
</dbReference>
<dbReference type="EC" id="1.13.11.-" evidence="12"/>
<dbReference type="PROSITE" id="PS51393">
    <property type="entry name" value="LIPOXYGENASE_3"/>
    <property type="match status" value="1"/>
</dbReference>
<evidence type="ECO:0000256" key="5">
    <source>
        <dbReference type="ARBA" id="ARBA00022832"/>
    </source>
</evidence>
<keyword evidence="10 12" id="KW-0275">Fatty acid biosynthesis</keyword>
<dbReference type="InterPro" id="IPR027433">
    <property type="entry name" value="Lipoxygenase_dom_3"/>
</dbReference>
<dbReference type="EMBL" id="LR746268">
    <property type="protein sequence ID" value="CAA7396444.1"/>
    <property type="molecule type" value="Genomic_DNA"/>
</dbReference>
<evidence type="ECO:0000256" key="2">
    <source>
        <dbReference type="ARBA" id="ARBA00022516"/>
    </source>
</evidence>
<dbReference type="SMART" id="SM00308">
    <property type="entry name" value="LH2"/>
    <property type="match status" value="1"/>
</dbReference>
<keyword evidence="6" id="KW-0223">Dioxygenase</keyword>
<comment type="pathway">
    <text evidence="12">Lipid metabolism; oxylipin biosynthesis.</text>
</comment>
<feature type="region of interest" description="Disordered" evidence="13">
    <location>
        <begin position="203"/>
        <end position="242"/>
    </location>
</feature>
<keyword evidence="17" id="KW-1185">Reference proteome</keyword>
<evidence type="ECO:0000256" key="10">
    <source>
        <dbReference type="ARBA" id="ARBA00023160"/>
    </source>
</evidence>
<dbReference type="OrthoDB" id="407298at2759"/>
<evidence type="ECO:0000256" key="8">
    <source>
        <dbReference type="ARBA" id="ARBA00023004"/>
    </source>
</evidence>
<dbReference type="Pfam" id="PF01477">
    <property type="entry name" value="PLAT"/>
    <property type="match status" value="1"/>
</dbReference>
<dbReference type="Gene3D" id="1.20.245.10">
    <property type="entry name" value="Lipoxygenase-1, Domain 5"/>
    <property type="match status" value="1"/>
</dbReference>
<dbReference type="Gene3D" id="4.10.375.10">
    <property type="entry name" value="Lipoxygenase-1, Domain 2"/>
    <property type="match status" value="1"/>
</dbReference>
<gene>
    <name evidence="16" type="ORF">SI8410_05007107</name>
</gene>
<keyword evidence="7" id="KW-0560">Oxidoreductase</keyword>
<dbReference type="PRINTS" id="PR00468">
    <property type="entry name" value="PLTLPOXGNASE"/>
</dbReference>